<proteinExistence type="predicted"/>
<comment type="caution">
    <text evidence="1">The sequence shown here is derived from an EMBL/GenBank/DDBJ whole genome shotgun (WGS) entry which is preliminary data.</text>
</comment>
<organism evidence="1 2">
    <name type="scientific">Marinifilum breve</name>
    <dbReference type="NCBI Taxonomy" id="2184082"/>
    <lineage>
        <taxon>Bacteria</taxon>
        <taxon>Pseudomonadati</taxon>
        <taxon>Bacteroidota</taxon>
        <taxon>Bacteroidia</taxon>
        <taxon>Marinilabiliales</taxon>
        <taxon>Marinifilaceae</taxon>
    </lineage>
</organism>
<evidence type="ECO:0000313" key="2">
    <source>
        <dbReference type="Proteomes" id="UP000248079"/>
    </source>
</evidence>
<accession>A0A2V3ZWF0</accession>
<dbReference type="EMBL" id="QFLI01000011">
    <property type="protein sequence ID" value="PXX96896.1"/>
    <property type="molecule type" value="Genomic_DNA"/>
</dbReference>
<dbReference type="Proteomes" id="UP000248079">
    <property type="component" value="Unassembled WGS sequence"/>
</dbReference>
<dbReference type="OrthoDB" id="877458at2"/>
<reference evidence="1 2" key="1">
    <citation type="submission" date="2018-05" db="EMBL/GenBank/DDBJ databases">
        <title>Marinifilum breve JC075T sp. nov., a marine bacterium isolated from Yongle Blue Hole in the South China Sea.</title>
        <authorList>
            <person name="Fu T."/>
        </authorList>
    </citation>
    <scope>NUCLEOTIDE SEQUENCE [LARGE SCALE GENOMIC DNA]</scope>
    <source>
        <strain evidence="1 2">JC075</strain>
    </source>
</reference>
<sequence length="160" mass="17821">MTDSKIFDNMGGMAQLHYLPFPNLESIDPPAEGLVLNIDRVPGTNWKKIPFVLESIKFKEPKKDTSDGNVYKPTLELFVLCDDFEGSDLANCIETCKLMLIVGDHEQRLTLLGTEDGGLKGISDYNSGEKVEDRKGYWLKFTGSFPQKSVKVSEGVLNDS</sequence>
<protein>
    <submittedName>
        <fullName evidence="1">Uncharacterized protein</fullName>
    </submittedName>
</protein>
<name>A0A2V3ZWF0_9BACT</name>
<dbReference type="RefSeq" id="WP_110362927.1">
    <property type="nucleotide sequence ID" value="NZ_QFLI01000011.1"/>
</dbReference>
<gene>
    <name evidence="1" type="ORF">DF185_19850</name>
</gene>
<evidence type="ECO:0000313" key="1">
    <source>
        <dbReference type="EMBL" id="PXX96896.1"/>
    </source>
</evidence>
<keyword evidence="2" id="KW-1185">Reference proteome</keyword>
<dbReference type="AlphaFoldDB" id="A0A2V3ZWF0"/>